<evidence type="ECO:0000256" key="5">
    <source>
        <dbReference type="ARBA" id="ARBA00022840"/>
    </source>
</evidence>
<gene>
    <name evidence="13" type="ORF">CK503_08260</name>
</gene>
<keyword evidence="6 10" id="KW-0560">Oxidoreductase</keyword>
<dbReference type="Gene3D" id="3.20.70.20">
    <property type="match status" value="1"/>
</dbReference>
<dbReference type="Pfam" id="PF00317">
    <property type="entry name" value="Ribonuc_red_lgN"/>
    <property type="match status" value="1"/>
</dbReference>
<evidence type="ECO:0000256" key="6">
    <source>
        <dbReference type="ARBA" id="ARBA00023002"/>
    </source>
</evidence>
<dbReference type="OrthoDB" id="9762933at2"/>
<comment type="caution">
    <text evidence="13">The sequence shown here is derived from an EMBL/GenBank/DDBJ whole genome shotgun (WGS) entry which is preliminary data.</text>
</comment>
<dbReference type="EMBL" id="NSKE01000005">
    <property type="protein sequence ID" value="PAU94197.1"/>
    <property type="molecule type" value="Genomic_DNA"/>
</dbReference>
<keyword evidence="4 9" id="KW-0547">Nucleotide-binding</keyword>
<evidence type="ECO:0000259" key="12">
    <source>
        <dbReference type="PROSITE" id="PS51161"/>
    </source>
</evidence>
<dbReference type="RefSeq" id="WP_095606328.1">
    <property type="nucleotide sequence ID" value="NZ_NSKE01000005.1"/>
</dbReference>
<sequence length="811" mass="92309">MKRTVIKRDGTEEPFRTQKIINAIFEIIQGLEVEDDYEIVFKIMKELDLKVPKRVATEELDQLVLKAIEQLIPKHPVYDTLATRQLLKIIDKDINRRLDHFRDYLARGFEENLLDESLKEFDFELLANSLNFDRDGLLGYFGLTTLKDRYLMRDRDDQIIEKPQWFFMRVAMGIGNSNGEVIKIYNKLSKLEYLHSTPTLFNSGTTTAQYSSCYVSVIDDSLDSIMDKARETAFLAKYAGGVGTDVTRIRATGSNIKSLNAPSSGAIPFIKIFDTLVNSIQQGGRRRSSQVMSMQPWHLDIDGFLDLRETTGNAYFRTPSLNTSLWMPDEMMRRIKEGEPLYFFDPGECPELVDAVGDDFRAKYEKRIEQAEAGGLKQFDKRDSKNFFKKYLFKLAKTGHPWLIFKDEHNRHNPCPEYSVINSSNLCTEISIPNHSDSTAVCTLASVNLSKHLTDDESDIDWDKFEDTLETMTRGLDNVLDKNFYPSEPAEKNTMDLRPLGIGLMGFAEALVDLGIPYDSEEAVILARKIGAFMRKVTYRTSQQLAEERGAFEHYREMKEAGSPYDYKPRRNAVLLAIAPTASISIISGTTSSIDSYFSNLYSRDTLSGKHIVINRQLIEDLEEKGHWSDEMAQKIKANNGSVQPIQELDGVINKDLYKTAYEIHPERQIDIAAAFQESIDQSVSKSLYIAERMRDDMEEFYLYAWEKKLKSTYYCFIDKVVKGEKYTEEVNKRGSRKGFGAVSSDTGSESSNGTSSKPGKEEQESVSDREELEARAREKFGDEVVDQALNADAGSCPTDPMLQKICPSCE</sequence>
<proteinExistence type="inferred from homology"/>
<reference evidence="13 14" key="1">
    <citation type="submission" date="2017-08" db="EMBL/GenBank/DDBJ databases">
        <title>Aliifodinibius alkalisoli sp. nov., isolated from saline alkaline soil.</title>
        <authorList>
            <person name="Liu D."/>
            <person name="Zhang G."/>
        </authorList>
    </citation>
    <scope>NUCLEOTIDE SEQUENCE [LARGE SCALE GENOMIC DNA]</scope>
    <source>
        <strain evidence="13 14">WN023</strain>
    </source>
</reference>
<evidence type="ECO:0000313" key="13">
    <source>
        <dbReference type="EMBL" id="PAU94197.1"/>
    </source>
</evidence>
<dbReference type="GO" id="GO:0005971">
    <property type="term" value="C:ribonucleoside-diphosphate reductase complex"/>
    <property type="evidence" value="ECO:0007669"/>
    <property type="project" value="TreeGrafter"/>
</dbReference>
<evidence type="ECO:0000256" key="1">
    <source>
        <dbReference type="ARBA" id="ARBA00010406"/>
    </source>
</evidence>
<dbReference type="Pfam" id="PF03477">
    <property type="entry name" value="ATP-cone"/>
    <property type="match status" value="1"/>
</dbReference>
<keyword evidence="5 9" id="KW-0067">ATP-binding</keyword>
<dbReference type="EC" id="1.17.4.1" evidence="2 10"/>
<dbReference type="SUPFAM" id="SSF51998">
    <property type="entry name" value="PFL-like glycyl radical enzymes"/>
    <property type="match status" value="1"/>
</dbReference>
<protein>
    <recommendedName>
        <fullName evidence="2 10">Ribonucleoside-diphosphate reductase</fullName>
        <ecNumber evidence="2 10">1.17.4.1</ecNumber>
    </recommendedName>
</protein>
<dbReference type="GO" id="GO:0004748">
    <property type="term" value="F:ribonucleoside-diphosphate reductase activity, thioredoxin disulfide as acceptor"/>
    <property type="evidence" value="ECO:0007669"/>
    <property type="project" value="UniProtKB-EC"/>
</dbReference>
<dbReference type="NCBIfam" id="TIGR02506">
    <property type="entry name" value="NrdE_NrdA"/>
    <property type="match status" value="1"/>
</dbReference>
<accession>A0A2A2GBE5</accession>
<name>A0A2A2GBE5_9BACT</name>
<dbReference type="AlphaFoldDB" id="A0A2A2GBE5"/>
<dbReference type="InterPro" id="IPR013509">
    <property type="entry name" value="RNR_lsu_N"/>
</dbReference>
<evidence type="ECO:0000256" key="3">
    <source>
        <dbReference type="ARBA" id="ARBA00022533"/>
    </source>
</evidence>
<organism evidence="13 14">
    <name type="scientific">Fodinibius salipaludis</name>
    <dbReference type="NCBI Taxonomy" id="2032627"/>
    <lineage>
        <taxon>Bacteria</taxon>
        <taxon>Pseudomonadati</taxon>
        <taxon>Balneolota</taxon>
        <taxon>Balneolia</taxon>
        <taxon>Balneolales</taxon>
        <taxon>Balneolaceae</taxon>
        <taxon>Fodinibius</taxon>
    </lineage>
</organism>
<dbReference type="PRINTS" id="PR01183">
    <property type="entry name" value="RIBORDTASEM1"/>
</dbReference>
<evidence type="ECO:0000256" key="7">
    <source>
        <dbReference type="ARBA" id="ARBA00023116"/>
    </source>
</evidence>
<evidence type="ECO:0000256" key="8">
    <source>
        <dbReference type="ARBA" id="ARBA00047754"/>
    </source>
</evidence>
<dbReference type="PANTHER" id="PTHR11573">
    <property type="entry name" value="RIBONUCLEOSIDE-DIPHOSPHATE REDUCTASE LARGE CHAIN"/>
    <property type="match status" value="1"/>
</dbReference>
<dbReference type="GO" id="GO:0005524">
    <property type="term" value="F:ATP binding"/>
    <property type="evidence" value="ECO:0007669"/>
    <property type="project" value="UniProtKB-UniRule"/>
</dbReference>
<dbReference type="SUPFAM" id="SSF48168">
    <property type="entry name" value="R1 subunit of ribonucleotide reductase, N-terminal domain"/>
    <property type="match status" value="1"/>
</dbReference>
<evidence type="ECO:0000256" key="4">
    <source>
        <dbReference type="ARBA" id="ARBA00022741"/>
    </source>
</evidence>
<feature type="compositionally biased region" description="Basic and acidic residues" evidence="11">
    <location>
        <begin position="759"/>
        <end position="783"/>
    </location>
</feature>
<evidence type="ECO:0000256" key="10">
    <source>
        <dbReference type="RuleBase" id="RU003410"/>
    </source>
</evidence>
<dbReference type="PANTHER" id="PTHR11573:SF6">
    <property type="entry name" value="RIBONUCLEOSIDE-DIPHOSPHATE REDUCTASE LARGE SUBUNIT"/>
    <property type="match status" value="1"/>
</dbReference>
<keyword evidence="7 10" id="KW-0215">Deoxyribonucleotide synthesis</keyword>
<comment type="catalytic activity">
    <reaction evidence="8 10">
        <text>a 2'-deoxyribonucleoside 5'-diphosphate + [thioredoxin]-disulfide + H2O = a ribonucleoside 5'-diphosphate + [thioredoxin]-dithiol</text>
        <dbReference type="Rhea" id="RHEA:23252"/>
        <dbReference type="Rhea" id="RHEA-COMP:10698"/>
        <dbReference type="Rhea" id="RHEA-COMP:10700"/>
        <dbReference type="ChEBI" id="CHEBI:15377"/>
        <dbReference type="ChEBI" id="CHEBI:29950"/>
        <dbReference type="ChEBI" id="CHEBI:50058"/>
        <dbReference type="ChEBI" id="CHEBI:57930"/>
        <dbReference type="ChEBI" id="CHEBI:73316"/>
        <dbReference type="EC" id="1.17.4.1"/>
    </reaction>
</comment>
<dbReference type="InterPro" id="IPR005144">
    <property type="entry name" value="ATP-cone_dom"/>
</dbReference>
<feature type="region of interest" description="Disordered" evidence="11">
    <location>
        <begin position="734"/>
        <end position="785"/>
    </location>
</feature>
<keyword evidence="14" id="KW-1185">Reference proteome</keyword>
<dbReference type="InterPro" id="IPR013346">
    <property type="entry name" value="NrdE_NrdA_C"/>
</dbReference>
<feature type="domain" description="ATP-cone" evidence="12">
    <location>
        <begin position="3"/>
        <end position="96"/>
    </location>
</feature>
<feature type="compositionally biased region" description="Polar residues" evidence="11">
    <location>
        <begin position="744"/>
        <end position="758"/>
    </location>
</feature>
<dbReference type="Proteomes" id="UP000218831">
    <property type="component" value="Unassembled WGS sequence"/>
</dbReference>
<evidence type="ECO:0000256" key="11">
    <source>
        <dbReference type="SAM" id="MobiDB-lite"/>
    </source>
</evidence>
<evidence type="ECO:0000313" key="14">
    <source>
        <dbReference type="Proteomes" id="UP000218831"/>
    </source>
</evidence>
<dbReference type="UniPathway" id="UPA00326"/>
<dbReference type="PROSITE" id="PS51161">
    <property type="entry name" value="ATP_CONE"/>
    <property type="match status" value="1"/>
</dbReference>
<dbReference type="InterPro" id="IPR008926">
    <property type="entry name" value="RNR_R1-su_N"/>
</dbReference>
<keyword evidence="3" id="KW-0021">Allosteric enzyme</keyword>
<dbReference type="GO" id="GO:0009263">
    <property type="term" value="P:deoxyribonucleotide biosynthetic process"/>
    <property type="evidence" value="ECO:0007669"/>
    <property type="project" value="UniProtKB-KW"/>
</dbReference>
<evidence type="ECO:0000256" key="9">
    <source>
        <dbReference type="PROSITE-ProRule" id="PRU00492"/>
    </source>
</evidence>
<dbReference type="Pfam" id="PF02867">
    <property type="entry name" value="Ribonuc_red_lgC"/>
    <property type="match status" value="2"/>
</dbReference>
<dbReference type="InterPro" id="IPR039718">
    <property type="entry name" value="Rrm1"/>
</dbReference>
<comment type="similarity">
    <text evidence="1 10">Belongs to the ribonucleoside diphosphate reductase large chain family.</text>
</comment>
<dbReference type="InterPro" id="IPR000788">
    <property type="entry name" value="RNR_lg_C"/>
</dbReference>
<comment type="function">
    <text evidence="10">Provides the precursors necessary for DNA synthesis. Catalyzes the biosynthesis of deoxyribonucleotides from the corresponding ribonucleotides.</text>
</comment>
<evidence type="ECO:0000256" key="2">
    <source>
        <dbReference type="ARBA" id="ARBA00012274"/>
    </source>
</evidence>